<protein>
    <submittedName>
        <fullName evidence="2">Uncharacterized protein</fullName>
    </submittedName>
</protein>
<evidence type="ECO:0000313" key="2">
    <source>
        <dbReference type="EMBL" id="MBB4805096.1"/>
    </source>
</evidence>
<keyword evidence="1" id="KW-0472">Membrane</keyword>
<name>A0A840K7A7_9FLAO</name>
<comment type="caution">
    <text evidence="2">The sequence shown here is derived from an EMBL/GenBank/DDBJ whole genome shotgun (WGS) entry which is preliminary data.</text>
</comment>
<gene>
    <name evidence="2" type="ORF">HNP38_000368</name>
</gene>
<proteinExistence type="predicted"/>
<evidence type="ECO:0000256" key="1">
    <source>
        <dbReference type="SAM" id="Phobius"/>
    </source>
</evidence>
<keyword evidence="1" id="KW-1133">Transmembrane helix</keyword>
<accession>A0A840K7A7</accession>
<keyword evidence="3" id="KW-1185">Reference proteome</keyword>
<reference evidence="2 3" key="1">
    <citation type="submission" date="2020-08" db="EMBL/GenBank/DDBJ databases">
        <title>Functional genomics of gut bacteria from endangered species of beetles.</title>
        <authorList>
            <person name="Carlos-Shanley C."/>
        </authorList>
    </citation>
    <scope>NUCLEOTIDE SEQUENCE [LARGE SCALE GENOMIC DNA]</scope>
    <source>
        <strain evidence="2 3">S00151</strain>
    </source>
</reference>
<evidence type="ECO:0000313" key="3">
    <source>
        <dbReference type="Proteomes" id="UP000592180"/>
    </source>
</evidence>
<keyword evidence="1" id="KW-0812">Transmembrane</keyword>
<dbReference type="Proteomes" id="UP000592180">
    <property type="component" value="Unassembled WGS sequence"/>
</dbReference>
<dbReference type="AlphaFoldDB" id="A0A840K7A7"/>
<dbReference type="RefSeq" id="WP_184183556.1">
    <property type="nucleotide sequence ID" value="NZ_JACHLE010000001.1"/>
</dbReference>
<sequence length="246" mass="28609">MSKQIKILQPVKIYSDHEYEAETSNLLNAGDIVKFNREKRRNGIDWMEIFINNRKVYIKKDMSKLFILKEAKLMDNSCTVVFYKPKNDIKYKFNEAFTVHQFADKDQGSIRMRRIYEVATKEKYIDLYYDKDMIEVSKTVLAKGEKIIITSENRSFLEILYGKKTGYILADVAYYEARNWWVIAVGVIVALGVISGSFYALIDSGRTVVGPILAIPIIIIVAIIVFFIKFFLAIINIIFQNIRKRL</sequence>
<feature type="transmembrane region" description="Helical" evidence="1">
    <location>
        <begin position="180"/>
        <end position="202"/>
    </location>
</feature>
<feature type="transmembrane region" description="Helical" evidence="1">
    <location>
        <begin position="214"/>
        <end position="239"/>
    </location>
</feature>
<dbReference type="EMBL" id="JACHLE010000001">
    <property type="protein sequence ID" value="MBB4805096.1"/>
    <property type="molecule type" value="Genomic_DNA"/>
</dbReference>
<organism evidence="2 3">
    <name type="scientific">Chryseobacterium defluvii</name>
    <dbReference type="NCBI Taxonomy" id="160396"/>
    <lineage>
        <taxon>Bacteria</taxon>
        <taxon>Pseudomonadati</taxon>
        <taxon>Bacteroidota</taxon>
        <taxon>Flavobacteriia</taxon>
        <taxon>Flavobacteriales</taxon>
        <taxon>Weeksellaceae</taxon>
        <taxon>Chryseobacterium group</taxon>
        <taxon>Chryseobacterium</taxon>
    </lineage>
</organism>